<dbReference type="GO" id="GO:0008982">
    <property type="term" value="F:protein-N(PI)-phosphohistidine-sugar phosphotransferase activity"/>
    <property type="evidence" value="ECO:0007669"/>
    <property type="project" value="InterPro"/>
</dbReference>
<accession>A0A242K5Y9</accession>
<evidence type="ECO:0000256" key="5">
    <source>
        <dbReference type="ARBA" id="ARBA00023163"/>
    </source>
</evidence>
<dbReference type="AlphaFoldDB" id="A0A242K5Y9"/>
<dbReference type="InterPro" id="IPR016152">
    <property type="entry name" value="PTrfase/Anion_transptr"/>
</dbReference>
<dbReference type="InterPro" id="IPR036634">
    <property type="entry name" value="PRD_sf"/>
</dbReference>
<dbReference type="CDD" id="cd05568">
    <property type="entry name" value="PTS_IIB_bgl_like"/>
    <property type="match status" value="1"/>
</dbReference>
<dbReference type="PANTHER" id="PTHR30185">
    <property type="entry name" value="CRYPTIC BETA-GLUCOSIDE BGL OPERON ANTITERMINATOR"/>
    <property type="match status" value="1"/>
</dbReference>
<evidence type="ECO:0000256" key="4">
    <source>
        <dbReference type="ARBA" id="ARBA00023159"/>
    </source>
</evidence>
<dbReference type="Pfam" id="PF00359">
    <property type="entry name" value="PTS_EIIA_2"/>
    <property type="match status" value="1"/>
</dbReference>
<dbReference type="EMBL" id="NGMM01000004">
    <property type="protein sequence ID" value="OTP14564.1"/>
    <property type="molecule type" value="Genomic_DNA"/>
</dbReference>
<feature type="domain" description="PTS EIIA type-2" evidence="6">
    <location>
        <begin position="493"/>
        <end position="631"/>
    </location>
</feature>
<dbReference type="Proteomes" id="UP000195141">
    <property type="component" value="Chromosome"/>
</dbReference>
<evidence type="ECO:0000256" key="2">
    <source>
        <dbReference type="ARBA" id="ARBA00022737"/>
    </source>
</evidence>
<dbReference type="Gene3D" id="1.10.10.10">
    <property type="entry name" value="Winged helix-like DNA-binding domain superfamily/Winged helix DNA-binding domain"/>
    <property type="match status" value="1"/>
</dbReference>
<dbReference type="InterPro" id="IPR036095">
    <property type="entry name" value="PTS_EIIB-like_sf"/>
</dbReference>
<proteinExistence type="predicted"/>
<dbReference type="Gene3D" id="1.10.1790.10">
    <property type="entry name" value="PRD domain"/>
    <property type="match status" value="2"/>
</dbReference>
<dbReference type="Pfam" id="PF05043">
    <property type="entry name" value="Mga"/>
    <property type="match status" value="1"/>
</dbReference>
<protein>
    <submittedName>
        <fullName evidence="10">Lichenan operon transcriptional antiterminator</fullName>
    </submittedName>
</protein>
<dbReference type="InterPro" id="IPR007737">
    <property type="entry name" value="Mga_HTH"/>
</dbReference>
<dbReference type="Pfam" id="PF02302">
    <property type="entry name" value="PTS_IIB"/>
    <property type="match status" value="1"/>
</dbReference>
<keyword evidence="4" id="KW-0010">Activator</keyword>
<keyword evidence="3" id="KW-0805">Transcription regulation</keyword>
<dbReference type="SUPFAM" id="SSF52794">
    <property type="entry name" value="PTS system IIB component-like"/>
    <property type="match status" value="1"/>
</dbReference>
<evidence type="ECO:0000259" key="6">
    <source>
        <dbReference type="PROSITE" id="PS51094"/>
    </source>
</evidence>
<dbReference type="PROSITE" id="PS51099">
    <property type="entry name" value="PTS_EIIB_TYPE_2"/>
    <property type="match status" value="1"/>
</dbReference>
<organism evidence="9">
    <name type="scientific">Candidatus Enterococcus clewellii</name>
    <dbReference type="NCBI Taxonomy" id="1834193"/>
    <lineage>
        <taxon>Bacteria</taxon>
        <taxon>Bacillati</taxon>
        <taxon>Bacillota</taxon>
        <taxon>Bacilli</taxon>
        <taxon>Lactobacillales</taxon>
        <taxon>Enterococcaceae</taxon>
        <taxon>Enterococcus</taxon>
    </lineage>
</organism>
<keyword evidence="2" id="KW-0677">Repeat</keyword>
<evidence type="ECO:0000256" key="1">
    <source>
        <dbReference type="ARBA" id="ARBA00022679"/>
    </source>
</evidence>
<dbReference type="OrthoDB" id="3239954at2"/>
<dbReference type="InterPro" id="IPR003501">
    <property type="entry name" value="PTS_EIIB_2/3"/>
</dbReference>
<evidence type="ECO:0000313" key="9">
    <source>
        <dbReference type="EMBL" id="OTP14564.1"/>
    </source>
</evidence>
<dbReference type="Pfam" id="PF00874">
    <property type="entry name" value="PRD"/>
    <property type="match status" value="2"/>
</dbReference>
<dbReference type="SUPFAM" id="SSF55804">
    <property type="entry name" value="Phoshotransferase/anion transport protein"/>
    <property type="match status" value="1"/>
</dbReference>
<reference evidence="9" key="1">
    <citation type="submission" date="2017-05" db="EMBL/GenBank/DDBJ databases">
        <title>The Genome Sequence of Enterococcus sp. 9E7_DIV0242.</title>
        <authorList>
            <consortium name="The Broad Institute Genomics Platform"/>
            <consortium name="The Broad Institute Genomic Center for Infectious Diseases"/>
            <person name="Earl A."/>
            <person name="Manson A."/>
            <person name="Schwartman J."/>
            <person name="Gilmore M."/>
            <person name="Abouelleil A."/>
            <person name="Cao P."/>
            <person name="Chapman S."/>
            <person name="Cusick C."/>
            <person name="Shea T."/>
            <person name="Young S."/>
            <person name="Neafsey D."/>
            <person name="Nusbaum C."/>
            <person name="Birren B."/>
        </authorList>
    </citation>
    <scope>NUCLEOTIDE SEQUENCE [LARGE SCALE GENOMIC DNA]</scope>
    <source>
        <strain evidence="9">9E7_DIV0242</strain>
    </source>
</reference>
<dbReference type="GO" id="GO:0006355">
    <property type="term" value="P:regulation of DNA-templated transcription"/>
    <property type="evidence" value="ECO:0007669"/>
    <property type="project" value="InterPro"/>
</dbReference>
<dbReference type="SUPFAM" id="SSF63520">
    <property type="entry name" value="PTS-regulatory domain, PRD"/>
    <property type="match status" value="2"/>
</dbReference>
<dbReference type="PROSITE" id="PS51094">
    <property type="entry name" value="PTS_EIIA_TYPE_2"/>
    <property type="match status" value="1"/>
</dbReference>
<evidence type="ECO:0000259" key="7">
    <source>
        <dbReference type="PROSITE" id="PS51099"/>
    </source>
</evidence>
<evidence type="ECO:0000256" key="3">
    <source>
        <dbReference type="ARBA" id="ARBA00023015"/>
    </source>
</evidence>
<dbReference type="InterPro" id="IPR011608">
    <property type="entry name" value="PRD"/>
</dbReference>
<dbReference type="InterPro" id="IPR050661">
    <property type="entry name" value="BglG_antiterminators"/>
</dbReference>
<evidence type="ECO:0000313" key="10">
    <source>
        <dbReference type="EMBL" id="WYJ90405.1"/>
    </source>
</evidence>
<dbReference type="RefSeq" id="WP_086349696.1">
    <property type="nucleotide sequence ID" value="NZ_CP147247.1"/>
</dbReference>
<gene>
    <name evidence="10" type="ORF">A5888_002162</name>
    <name evidence="9" type="ORF">A5888_002665</name>
</gene>
<dbReference type="InterPro" id="IPR013011">
    <property type="entry name" value="PTS_EIIB_2"/>
</dbReference>
<evidence type="ECO:0000259" key="8">
    <source>
        <dbReference type="PROSITE" id="PS51372"/>
    </source>
</evidence>
<evidence type="ECO:0000313" key="11">
    <source>
        <dbReference type="Proteomes" id="UP000195141"/>
    </source>
</evidence>
<dbReference type="InterPro" id="IPR036388">
    <property type="entry name" value="WH-like_DNA-bd_sf"/>
</dbReference>
<keyword evidence="11" id="KW-1185">Reference proteome</keyword>
<dbReference type="Pfam" id="PF08279">
    <property type="entry name" value="HTH_11"/>
    <property type="match status" value="1"/>
</dbReference>
<name>A0A242K5Y9_9ENTE</name>
<dbReference type="Gene3D" id="3.40.930.10">
    <property type="entry name" value="Mannitol-specific EII, Chain A"/>
    <property type="match status" value="1"/>
</dbReference>
<reference evidence="10" key="2">
    <citation type="submission" date="2017-05" db="EMBL/GenBank/DDBJ databases">
        <authorList>
            <consortium name="The Broad Institute Genomics Platform"/>
            <consortium name="The Broad Institute Genomic Center for Infectious Diseases"/>
            <person name="Earl A."/>
            <person name="Manson A."/>
            <person name="Schwartman J."/>
            <person name="Gilmore M."/>
            <person name="Abouelleil A."/>
            <person name="Cao P."/>
            <person name="Chapman S."/>
            <person name="Cusick C."/>
            <person name="Shea T."/>
            <person name="Young S."/>
            <person name="Neafsey D."/>
            <person name="Nusbaum C."/>
            <person name="Birren B."/>
        </authorList>
    </citation>
    <scope>NUCLEOTIDE SEQUENCE</scope>
    <source>
        <strain evidence="10">9E7_DIV0242</strain>
    </source>
</reference>
<dbReference type="InterPro" id="IPR002178">
    <property type="entry name" value="PTS_EIIA_type-2_dom"/>
</dbReference>
<dbReference type="InterPro" id="IPR013196">
    <property type="entry name" value="HTH_11"/>
</dbReference>
<dbReference type="PANTHER" id="PTHR30185:SF13">
    <property type="entry name" value="LICABCH OPERON REGULATOR-RELATED"/>
    <property type="match status" value="1"/>
</dbReference>
<feature type="domain" description="PRD" evidence="8">
    <location>
        <begin position="180"/>
        <end position="285"/>
    </location>
</feature>
<dbReference type="EMBL" id="CP147247">
    <property type="protein sequence ID" value="WYJ90405.1"/>
    <property type="molecule type" value="Genomic_DNA"/>
</dbReference>
<feature type="domain" description="PTS EIIB type-2" evidence="7">
    <location>
        <begin position="399"/>
        <end position="490"/>
    </location>
</feature>
<dbReference type="GO" id="GO:0009401">
    <property type="term" value="P:phosphoenolpyruvate-dependent sugar phosphotransferase system"/>
    <property type="evidence" value="ECO:0007669"/>
    <property type="project" value="InterPro"/>
</dbReference>
<dbReference type="Gene3D" id="3.40.50.2300">
    <property type="match status" value="1"/>
</dbReference>
<feature type="domain" description="PRD" evidence="8">
    <location>
        <begin position="289"/>
        <end position="396"/>
    </location>
</feature>
<keyword evidence="5" id="KW-0804">Transcription</keyword>
<keyword evidence="1" id="KW-0808">Transferase</keyword>
<sequence>MKKRMIDLLQLLAIRTDYINGNELANKLAISSRTLRTDLRQHEEELKKNGCRILSRPVLGYKLHIDDQALFSTFLERTSDTTEDIPQNNQQRIEYVLKVLLLSEKKYTVDLFCEELFISRSSFTLLIKEVKQQLEKYALQLVFDHHYYLKGSEKDIRLCMAEYFFHQQNYSSAQNHLDAIFSKEIFLRISTIVDQELEKQPIAMTDTARKNLVIHLVIAVLRIKADDLIHVEQGQYHHLERNQEFVIAGAIAARIEQEFHLIFPYTEIYYVTIHLLGKRTIQALDRNSADWETAERLFETIAAALESSYGISLATDLQFYSNFTIHLCALITRATYGLVGRNTLLTEIKKNYPFAFELAVFSSNLIESQLGTQISEDETGFLALHLALALETKKTERKFHILIVCASGRGTSQLLAFKIQQRFANQIARLEIIEASELEKRTLTDIDYIFSTIELNTEFPIPVIQISNFLEAQDIQAISGRLKQAEVPNKFSDYFSEELFFENIDLSTKEEVLRFLVAHIADSDTQEHYFHSILQREQLGATEYGNQIALPHPLEPVGDTSIVAALSLKKPILWQKKMVRYVFLFSFSKQSEKDVLIVTDFLTELLFDINSLQQLKKNFSFPTFQTLWNDHIGYKEPLTEESIFK</sequence>
<reference evidence="10" key="3">
    <citation type="submission" date="2024-03" db="EMBL/GenBank/DDBJ databases">
        <title>The Genome Sequence of Enterococcus sp. DIV0242b.</title>
        <authorList>
            <consortium name="The Broad Institute Genomics Platform"/>
            <consortium name="The Broad Institute Microbial Omics Core"/>
            <consortium name="The Broad Institute Genomic Center for Infectious Diseases"/>
            <person name="Earl A."/>
            <person name="Manson A."/>
            <person name="Gilmore M."/>
            <person name="Schwartman J."/>
            <person name="Shea T."/>
            <person name="Abouelleil A."/>
            <person name="Cao P."/>
            <person name="Chapman S."/>
            <person name="Cusick C."/>
            <person name="Young S."/>
            <person name="Neafsey D."/>
            <person name="Nusbaum C."/>
            <person name="Birren B."/>
        </authorList>
    </citation>
    <scope>NUCLEOTIDE SEQUENCE</scope>
    <source>
        <strain evidence="10">9E7_DIV0242</strain>
    </source>
</reference>
<dbReference type="PROSITE" id="PS51372">
    <property type="entry name" value="PRD_2"/>
    <property type="match status" value="2"/>
</dbReference>